<gene>
    <name evidence="1" type="ORF">B0H16DRAFT_1749633</name>
</gene>
<comment type="caution">
    <text evidence="1">The sequence shown here is derived from an EMBL/GenBank/DDBJ whole genome shotgun (WGS) entry which is preliminary data.</text>
</comment>
<proteinExistence type="predicted"/>
<evidence type="ECO:0000313" key="1">
    <source>
        <dbReference type="EMBL" id="KAJ7698527.1"/>
    </source>
</evidence>
<evidence type="ECO:0000313" key="2">
    <source>
        <dbReference type="Proteomes" id="UP001215598"/>
    </source>
</evidence>
<dbReference type="AlphaFoldDB" id="A0AAD7GMX8"/>
<accession>A0AAD7GMX8</accession>
<dbReference type="Proteomes" id="UP001215598">
    <property type="component" value="Unassembled WGS sequence"/>
</dbReference>
<organism evidence="1 2">
    <name type="scientific">Mycena metata</name>
    <dbReference type="NCBI Taxonomy" id="1033252"/>
    <lineage>
        <taxon>Eukaryota</taxon>
        <taxon>Fungi</taxon>
        <taxon>Dikarya</taxon>
        <taxon>Basidiomycota</taxon>
        <taxon>Agaricomycotina</taxon>
        <taxon>Agaricomycetes</taxon>
        <taxon>Agaricomycetidae</taxon>
        <taxon>Agaricales</taxon>
        <taxon>Marasmiineae</taxon>
        <taxon>Mycenaceae</taxon>
        <taxon>Mycena</taxon>
    </lineage>
</organism>
<keyword evidence="2" id="KW-1185">Reference proteome</keyword>
<name>A0AAD7GMX8_9AGAR</name>
<sequence length="70" mass="7668">MLTYLLQHTQHPGPGFVYHKLEGVAYDGMVAKNNNNNHNHHHPHCIVFVPAASSLGPSNTVDSSPAQDRP</sequence>
<protein>
    <submittedName>
        <fullName evidence="1">Uncharacterized protein</fullName>
    </submittedName>
</protein>
<dbReference type="EMBL" id="JARKIB010000586">
    <property type="protein sequence ID" value="KAJ7698527.1"/>
    <property type="molecule type" value="Genomic_DNA"/>
</dbReference>
<reference evidence="1" key="1">
    <citation type="submission" date="2023-03" db="EMBL/GenBank/DDBJ databases">
        <title>Massive genome expansion in bonnet fungi (Mycena s.s.) driven by repeated elements and novel gene families across ecological guilds.</title>
        <authorList>
            <consortium name="Lawrence Berkeley National Laboratory"/>
            <person name="Harder C.B."/>
            <person name="Miyauchi S."/>
            <person name="Viragh M."/>
            <person name="Kuo A."/>
            <person name="Thoen E."/>
            <person name="Andreopoulos B."/>
            <person name="Lu D."/>
            <person name="Skrede I."/>
            <person name="Drula E."/>
            <person name="Henrissat B."/>
            <person name="Morin E."/>
            <person name="Kohler A."/>
            <person name="Barry K."/>
            <person name="LaButti K."/>
            <person name="Morin E."/>
            <person name="Salamov A."/>
            <person name="Lipzen A."/>
            <person name="Mereny Z."/>
            <person name="Hegedus B."/>
            <person name="Baldrian P."/>
            <person name="Stursova M."/>
            <person name="Weitz H."/>
            <person name="Taylor A."/>
            <person name="Grigoriev I.V."/>
            <person name="Nagy L.G."/>
            <person name="Martin F."/>
            <person name="Kauserud H."/>
        </authorList>
    </citation>
    <scope>NUCLEOTIDE SEQUENCE</scope>
    <source>
        <strain evidence="1">CBHHK182m</strain>
    </source>
</reference>